<evidence type="ECO:0000313" key="6">
    <source>
        <dbReference type="Proteomes" id="UP001174909"/>
    </source>
</evidence>
<organism evidence="5 6">
    <name type="scientific">Geodia barretti</name>
    <name type="common">Barrett's horny sponge</name>
    <dbReference type="NCBI Taxonomy" id="519541"/>
    <lineage>
        <taxon>Eukaryota</taxon>
        <taxon>Metazoa</taxon>
        <taxon>Porifera</taxon>
        <taxon>Demospongiae</taxon>
        <taxon>Heteroscleromorpha</taxon>
        <taxon>Tetractinellida</taxon>
        <taxon>Astrophorina</taxon>
        <taxon>Geodiidae</taxon>
        <taxon>Geodia</taxon>
    </lineage>
</organism>
<protein>
    <submittedName>
        <fullName evidence="5">Glutaredoxin</fullName>
    </submittedName>
</protein>
<dbReference type="InterPro" id="IPR036249">
    <property type="entry name" value="Thioredoxin-like_sf"/>
</dbReference>
<dbReference type="SUPFAM" id="SSF52833">
    <property type="entry name" value="Thioredoxin-like"/>
    <property type="match status" value="1"/>
</dbReference>
<dbReference type="GO" id="GO:0015038">
    <property type="term" value="F:glutathione disulfide oxidoreductase activity"/>
    <property type="evidence" value="ECO:0007669"/>
    <property type="project" value="TreeGrafter"/>
</dbReference>
<sequence>MVTVLRRALTQTFSSLQNRSLSLSKCRRMGGGSSKTDPAAEKMAQAFVDEEIKKPAVVFSKSYCPFCKMAKAVLNEVGAKYTVHELDERGDGDAIQDYLLKITGARSVPRVFVGQQCIGGVRRHAKFMRKAHWSHSSRKLELSN</sequence>
<dbReference type="EMBL" id="CASHTH010002455">
    <property type="protein sequence ID" value="CAI8030046.1"/>
    <property type="molecule type" value="Genomic_DNA"/>
</dbReference>
<dbReference type="Pfam" id="PF00462">
    <property type="entry name" value="Glutaredoxin"/>
    <property type="match status" value="1"/>
</dbReference>
<gene>
    <name evidence="5" type="ORF">GBAR_LOCUS17025</name>
</gene>
<keyword evidence="3" id="KW-0676">Redox-active center</keyword>
<reference evidence="5" key="1">
    <citation type="submission" date="2023-03" db="EMBL/GenBank/DDBJ databases">
        <authorList>
            <person name="Steffen K."/>
            <person name="Cardenas P."/>
        </authorList>
    </citation>
    <scope>NUCLEOTIDE SEQUENCE</scope>
</reference>
<dbReference type="PROSITE" id="PS51354">
    <property type="entry name" value="GLUTAREDOXIN_2"/>
    <property type="match status" value="1"/>
</dbReference>
<comment type="function">
    <text evidence="1">Has a glutathione-disulfide oxidoreductase activity in the presence of NADPH and glutathione reductase. Reduces low molecular weight disulfides and proteins.</text>
</comment>
<dbReference type="InterPro" id="IPR011767">
    <property type="entry name" value="GLR_AS"/>
</dbReference>
<evidence type="ECO:0000256" key="1">
    <source>
        <dbReference type="ARBA" id="ARBA00002549"/>
    </source>
</evidence>
<dbReference type="InterPro" id="IPR014025">
    <property type="entry name" value="Glutaredoxin_subgr"/>
</dbReference>
<keyword evidence="2" id="KW-1015">Disulfide bond</keyword>
<dbReference type="AlphaFoldDB" id="A0AA35SJW3"/>
<dbReference type="GO" id="GO:0034599">
    <property type="term" value="P:cellular response to oxidative stress"/>
    <property type="evidence" value="ECO:0007669"/>
    <property type="project" value="TreeGrafter"/>
</dbReference>
<keyword evidence="6" id="KW-1185">Reference proteome</keyword>
<dbReference type="CDD" id="cd03419">
    <property type="entry name" value="GRX_GRXh_1_2_like"/>
    <property type="match status" value="1"/>
</dbReference>
<proteinExistence type="predicted"/>
<name>A0AA35SJW3_GEOBA</name>
<dbReference type="PROSITE" id="PS00195">
    <property type="entry name" value="GLUTAREDOXIN_1"/>
    <property type="match status" value="1"/>
</dbReference>
<evidence type="ECO:0000256" key="3">
    <source>
        <dbReference type="ARBA" id="ARBA00023284"/>
    </source>
</evidence>
<dbReference type="Proteomes" id="UP001174909">
    <property type="component" value="Unassembled WGS sequence"/>
</dbReference>
<feature type="domain" description="Glutaredoxin" evidence="4">
    <location>
        <begin position="57"/>
        <end position="118"/>
    </location>
</feature>
<dbReference type="Gene3D" id="3.40.30.10">
    <property type="entry name" value="Glutaredoxin"/>
    <property type="match status" value="1"/>
</dbReference>
<dbReference type="GO" id="GO:0005737">
    <property type="term" value="C:cytoplasm"/>
    <property type="evidence" value="ECO:0007669"/>
    <property type="project" value="TreeGrafter"/>
</dbReference>
<dbReference type="PANTHER" id="PTHR45694:SF18">
    <property type="entry name" value="GLUTAREDOXIN-1-RELATED"/>
    <property type="match status" value="1"/>
</dbReference>
<dbReference type="InterPro" id="IPR002109">
    <property type="entry name" value="Glutaredoxin"/>
</dbReference>
<dbReference type="PRINTS" id="PR00160">
    <property type="entry name" value="GLUTAREDOXIN"/>
</dbReference>
<dbReference type="PANTHER" id="PTHR45694">
    <property type="entry name" value="GLUTAREDOXIN 2"/>
    <property type="match status" value="1"/>
</dbReference>
<evidence type="ECO:0000313" key="5">
    <source>
        <dbReference type="EMBL" id="CAI8030046.1"/>
    </source>
</evidence>
<evidence type="ECO:0000259" key="4">
    <source>
        <dbReference type="Pfam" id="PF00462"/>
    </source>
</evidence>
<evidence type="ECO:0000256" key="2">
    <source>
        <dbReference type="ARBA" id="ARBA00023157"/>
    </source>
</evidence>
<comment type="caution">
    <text evidence="5">The sequence shown here is derived from an EMBL/GenBank/DDBJ whole genome shotgun (WGS) entry which is preliminary data.</text>
</comment>
<accession>A0AA35SJW3</accession>